<reference evidence="6 7" key="1">
    <citation type="submission" date="2018-08" db="EMBL/GenBank/DDBJ databases">
        <title>Genomic Encyclopedia of Type Strains, Phase III (KMG-III): the genomes of soil and plant-associated and newly described type strains.</title>
        <authorList>
            <person name="Whitman W."/>
        </authorList>
    </citation>
    <scope>NUCLEOTIDE SEQUENCE [LARGE SCALE GENOMIC DNA]</scope>
    <source>
        <strain evidence="6 7">CGMCC 1.10966</strain>
    </source>
</reference>
<evidence type="ECO:0000256" key="4">
    <source>
        <dbReference type="ARBA" id="ARBA00023136"/>
    </source>
</evidence>
<keyword evidence="4 5" id="KW-0472">Membrane</keyword>
<keyword evidence="3 5" id="KW-1133">Transmembrane helix</keyword>
<evidence type="ECO:0000256" key="1">
    <source>
        <dbReference type="ARBA" id="ARBA00004141"/>
    </source>
</evidence>
<feature type="transmembrane region" description="Helical" evidence="5">
    <location>
        <begin position="74"/>
        <end position="93"/>
    </location>
</feature>
<dbReference type="InterPro" id="IPR032808">
    <property type="entry name" value="DoxX"/>
</dbReference>
<evidence type="ECO:0000256" key="5">
    <source>
        <dbReference type="SAM" id="Phobius"/>
    </source>
</evidence>
<evidence type="ECO:0000313" key="6">
    <source>
        <dbReference type="EMBL" id="REE78690.1"/>
    </source>
</evidence>
<dbReference type="Proteomes" id="UP000256304">
    <property type="component" value="Unassembled WGS sequence"/>
</dbReference>
<feature type="transmembrane region" description="Helical" evidence="5">
    <location>
        <begin position="99"/>
        <end position="115"/>
    </location>
</feature>
<keyword evidence="7" id="KW-1185">Reference proteome</keyword>
<dbReference type="Pfam" id="PF13564">
    <property type="entry name" value="DoxX_2"/>
    <property type="match status" value="1"/>
</dbReference>
<dbReference type="OrthoDB" id="3385086at2"/>
<dbReference type="GO" id="GO:0016020">
    <property type="term" value="C:membrane"/>
    <property type="evidence" value="ECO:0007669"/>
    <property type="project" value="UniProtKB-SubCell"/>
</dbReference>
<dbReference type="RefSeq" id="WP_116190776.1">
    <property type="nucleotide sequence ID" value="NZ_QTTN01000025.1"/>
</dbReference>
<evidence type="ECO:0000256" key="2">
    <source>
        <dbReference type="ARBA" id="ARBA00022692"/>
    </source>
</evidence>
<protein>
    <submittedName>
        <fullName evidence="6">DoxX-like protein</fullName>
    </submittedName>
</protein>
<evidence type="ECO:0000256" key="3">
    <source>
        <dbReference type="ARBA" id="ARBA00022989"/>
    </source>
</evidence>
<sequence length="117" mass="12591">MNITLWIVQGLAALAFAYGGWLKAFQYEKARSEWGWVGTVPRAFVIFIGLAELIGVIGLILPEATGIAPIWTPIAATTLAAVVLLGALLHLSRKEYKEVGINLVFIALAVIVAVGRF</sequence>
<name>A0A3D9RP69_9BACL</name>
<comment type="subcellular location">
    <subcellularLocation>
        <location evidence="1">Membrane</location>
        <topology evidence="1">Multi-pass membrane protein</topology>
    </subcellularLocation>
</comment>
<gene>
    <name evidence="6" type="ORF">A8990_12587</name>
</gene>
<keyword evidence="2 5" id="KW-0812">Transmembrane</keyword>
<comment type="caution">
    <text evidence="6">The sequence shown here is derived from an EMBL/GenBank/DDBJ whole genome shotgun (WGS) entry which is preliminary data.</text>
</comment>
<accession>A0A3D9RP69</accession>
<organism evidence="6 7">
    <name type="scientific">Paenibacillus taihuensis</name>
    <dbReference type="NCBI Taxonomy" id="1156355"/>
    <lineage>
        <taxon>Bacteria</taxon>
        <taxon>Bacillati</taxon>
        <taxon>Bacillota</taxon>
        <taxon>Bacilli</taxon>
        <taxon>Bacillales</taxon>
        <taxon>Paenibacillaceae</taxon>
        <taxon>Paenibacillus</taxon>
    </lineage>
</organism>
<proteinExistence type="predicted"/>
<feature type="transmembrane region" description="Helical" evidence="5">
    <location>
        <begin position="43"/>
        <end position="62"/>
    </location>
</feature>
<dbReference type="EMBL" id="QTTN01000025">
    <property type="protein sequence ID" value="REE78690.1"/>
    <property type="molecule type" value="Genomic_DNA"/>
</dbReference>
<evidence type="ECO:0000313" key="7">
    <source>
        <dbReference type="Proteomes" id="UP000256304"/>
    </source>
</evidence>
<dbReference type="AlphaFoldDB" id="A0A3D9RP69"/>